<proteinExistence type="predicted"/>
<dbReference type="Proteomes" id="UP000011770">
    <property type="component" value="Unassembled WGS sequence"/>
</dbReference>
<keyword evidence="1" id="KW-0812">Transmembrane</keyword>
<feature type="transmembrane region" description="Helical" evidence="1">
    <location>
        <begin position="147"/>
        <end position="169"/>
    </location>
</feature>
<reference evidence="2 3" key="1">
    <citation type="submission" date="2013-01" db="EMBL/GenBank/DDBJ databases">
        <authorList>
            <person name="Harkins D.M."/>
            <person name="Durkin A.S."/>
            <person name="Brinkac L.M."/>
            <person name="Haft D.H."/>
            <person name="Selengut J.D."/>
            <person name="Sanka R."/>
            <person name="DePew J."/>
            <person name="Purushe J."/>
            <person name="Tulsiani S.M."/>
            <person name="Graham G.C."/>
            <person name="Burns M.-A."/>
            <person name="Dohnt M.F."/>
            <person name="Smythe L.D."/>
            <person name="McKay D.B."/>
            <person name="Craig S.B."/>
            <person name="Vinetz J.M."/>
            <person name="Sutton G.G."/>
            <person name="Nierman W.C."/>
            <person name="Fouts D.E."/>
        </authorList>
    </citation>
    <scope>NUCLEOTIDE SEQUENCE [LARGE SCALE GENOMIC DNA]</scope>
    <source>
        <strain evidence="2 3">LT2116</strain>
    </source>
</reference>
<sequence length="221" mass="24885">MKSRPIALLAYLYLCFFVATCSSGYISIQPVLSGEEKILGRVKGSACGFLGVLIPWYYFIPIQQNSKIERAYSDAIQQIPGTKAIKNITIEETWFWVIVGITQCNNFRRCRSMNLKIIGIILLFTFSCFSQPLIIPEDKNRKPSSNLITYPAYAKECGFLLLMFVPIGINDRFVNAYSKIVKQAKGGILSQITLQESWYYGFIGTGYCTTITAMVTKGDDE</sequence>
<dbReference type="AlphaFoldDB" id="M3H507"/>
<accession>M3H507</accession>
<dbReference type="EMBL" id="AHOR02000005">
    <property type="protein sequence ID" value="EMF84181.1"/>
    <property type="molecule type" value="Genomic_DNA"/>
</dbReference>
<evidence type="ECO:0000313" key="3">
    <source>
        <dbReference type="Proteomes" id="UP000011770"/>
    </source>
</evidence>
<organism evidence="2 3">
    <name type="scientific">Leptospira weilii serovar Topaz str. LT2116</name>
    <dbReference type="NCBI Taxonomy" id="1088540"/>
    <lineage>
        <taxon>Bacteria</taxon>
        <taxon>Pseudomonadati</taxon>
        <taxon>Spirochaetota</taxon>
        <taxon>Spirochaetia</taxon>
        <taxon>Leptospirales</taxon>
        <taxon>Leptospiraceae</taxon>
        <taxon>Leptospira</taxon>
    </lineage>
</organism>
<evidence type="ECO:0008006" key="4">
    <source>
        <dbReference type="Google" id="ProtNLM"/>
    </source>
</evidence>
<comment type="caution">
    <text evidence="2">The sequence shown here is derived from an EMBL/GenBank/DDBJ whole genome shotgun (WGS) entry which is preliminary data.</text>
</comment>
<name>M3H507_9LEPT</name>
<evidence type="ECO:0000313" key="2">
    <source>
        <dbReference type="EMBL" id="EMF84181.1"/>
    </source>
</evidence>
<keyword evidence="1" id="KW-1133">Transmembrane helix</keyword>
<gene>
    <name evidence="2" type="ORF">LEP1GSC188_4015</name>
</gene>
<keyword evidence="1" id="KW-0472">Membrane</keyword>
<feature type="transmembrane region" description="Helical" evidence="1">
    <location>
        <begin position="38"/>
        <end position="60"/>
    </location>
</feature>
<evidence type="ECO:0000256" key="1">
    <source>
        <dbReference type="SAM" id="Phobius"/>
    </source>
</evidence>
<feature type="transmembrane region" description="Helical" evidence="1">
    <location>
        <begin position="117"/>
        <end position="135"/>
    </location>
</feature>
<protein>
    <recommendedName>
        <fullName evidence="4">Lipoprotein</fullName>
    </recommendedName>
</protein>